<dbReference type="Proteomes" id="UP001172680">
    <property type="component" value="Unassembled WGS sequence"/>
</dbReference>
<reference evidence="1" key="1">
    <citation type="submission" date="2022-10" db="EMBL/GenBank/DDBJ databases">
        <title>Culturing micro-colonial fungi from biological soil crusts in the Mojave desert and describing Neophaeococcomyces mojavensis, and introducing the new genera and species Taxawa tesnikishii.</title>
        <authorList>
            <person name="Kurbessoian T."/>
            <person name="Stajich J.E."/>
        </authorList>
    </citation>
    <scope>NUCLEOTIDE SEQUENCE</scope>
    <source>
        <strain evidence="1">JES_115</strain>
    </source>
</reference>
<name>A0ACC2YFX5_9PEZI</name>
<protein>
    <submittedName>
        <fullName evidence="1">Uncharacterized protein</fullName>
    </submittedName>
</protein>
<sequence>MGRSIPQGEAQGPYKEKHAKRVERSRVIAVESTESFDCSLLESSPPDGTELRSSNAALDQILETQKVIDMPTRKYISRLAKVSEVQNTELTMLRKELAEKEKAFNGRKNRRRGKRVVIGDAVVLSTEKIRLAVVEAEDGTRRKKAAKQPRKRKRSKIISEDEEDNLQEGSQAEDSDLEDSYGNFSSPRPPSFLADNVLAIMRDNMSFQNDGADVLSCGYFQAYSNIKRSIRHGADDLLASKGIATAALTLPESEANTSNRNKAKRQQDPDSSRPFAREQRRVEAAIAGEEFAFRMEQVISIHVSRLTDRNRTFSTILRPIFQLIRFYLQEAPSYTHLLRCFRPSIFPGVLACFGRMFGLAMEEMQRRFEARGSKGLGAALAEGVAALDRLGSYCFTGSPRTLMGSVLEPLGAIDAIKQGAWPFIDPRMLSLQEGEGSLNVARWPRGGDGRPLLMHVAALAFHYGPEVAASRHSHVWFRELGGMSIGGPFGAARYLEELFRDMWIPQMTAFVRYRFDRALGRGNRDHASQRTRGELELLEHQRSLVESWSRSEHPFSWA</sequence>
<accession>A0ACC2YFX5</accession>
<evidence type="ECO:0000313" key="2">
    <source>
        <dbReference type="Proteomes" id="UP001172680"/>
    </source>
</evidence>
<gene>
    <name evidence="1" type="ORF">H2199_009088</name>
</gene>
<evidence type="ECO:0000313" key="1">
    <source>
        <dbReference type="EMBL" id="KAJ9634204.1"/>
    </source>
</evidence>
<comment type="caution">
    <text evidence="1">The sequence shown here is derived from an EMBL/GenBank/DDBJ whole genome shotgun (WGS) entry which is preliminary data.</text>
</comment>
<organism evidence="1 2">
    <name type="scientific">Coniosporium tulheliwenetii</name>
    <dbReference type="NCBI Taxonomy" id="3383036"/>
    <lineage>
        <taxon>Eukaryota</taxon>
        <taxon>Fungi</taxon>
        <taxon>Dikarya</taxon>
        <taxon>Ascomycota</taxon>
        <taxon>Pezizomycotina</taxon>
        <taxon>Dothideomycetes</taxon>
        <taxon>Dothideomycetes incertae sedis</taxon>
        <taxon>Coniosporium</taxon>
    </lineage>
</organism>
<proteinExistence type="predicted"/>
<dbReference type="EMBL" id="JAPDRP010000035">
    <property type="protein sequence ID" value="KAJ9634204.1"/>
    <property type="molecule type" value="Genomic_DNA"/>
</dbReference>
<keyword evidence="2" id="KW-1185">Reference proteome</keyword>